<dbReference type="InterPro" id="IPR007568">
    <property type="entry name" value="RTA1"/>
</dbReference>
<dbReference type="GO" id="GO:0005886">
    <property type="term" value="C:plasma membrane"/>
    <property type="evidence" value="ECO:0007669"/>
    <property type="project" value="TreeGrafter"/>
</dbReference>
<dbReference type="PANTHER" id="PTHR31465">
    <property type="entry name" value="PROTEIN RTA1-RELATED"/>
    <property type="match status" value="1"/>
</dbReference>
<name>A0A9P9D002_9HYPO</name>
<evidence type="ECO:0000256" key="1">
    <source>
        <dbReference type="ARBA" id="ARBA00004141"/>
    </source>
</evidence>
<protein>
    <submittedName>
        <fullName evidence="6">RTA1 domain protein</fullName>
    </submittedName>
</protein>
<keyword evidence="4 5" id="KW-0472">Membrane</keyword>
<organism evidence="6 7">
    <name type="scientific">Dactylonectria macrodidyma</name>
    <dbReference type="NCBI Taxonomy" id="307937"/>
    <lineage>
        <taxon>Eukaryota</taxon>
        <taxon>Fungi</taxon>
        <taxon>Dikarya</taxon>
        <taxon>Ascomycota</taxon>
        <taxon>Pezizomycotina</taxon>
        <taxon>Sordariomycetes</taxon>
        <taxon>Hypocreomycetidae</taxon>
        <taxon>Hypocreales</taxon>
        <taxon>Nectriaceae</taxon>
        <taxon>Dactylonectria</taxon>
    </lineage>
</organism>
<dbReference type="PANTHER" id="PTHR31465:SF8">
    <property type="entry name" value="DOMAIN PROTEIN, PUTATIVE (AFU_ORTHOLOGUE AFUA_6G14140)-RELATED"/>
    <property type="match status" value="1"/>
</dbReference>
<evidence type="ECO:0000256" key="2">
    <source>
        <dbReference type="ARBA" id="ARBA00022692"/>
    </source>
</evidence>
<dbReference type="GO" id="GO:0000324">
    <property type="term" value="C:fungal-type vacuole"/>
    <property type="evidence" value="ECO:0007669"/>
    <property type="project" value="TreeGrafter"/>
</dbReference>
<dbReference type="EMBL" id="JAGMUV010000048">
    <property type="protein sequence ID" value="KAH7109934.1"/>
    <property type="molecule type" value="Genomic_DNA"/>
</dbReference>
<comment type="caution">
    <text evidence="6">The sequence shown here is derived from an EMBL/GenBank/DDBJ whole genome shotgun (WGS) entry which is preliminary data.</text>
</comment>
<sequence length="224" mass="24347">MASFDTCKDVSPACPVEAKTYGYTPVLWADAALLVVFALGLLLQVVIGFKTRVYSYSFAVACGCALEAAGYGGRLMIHNNPWSSAGFRMQIVCLIIKPLSFVTAGIYLALKHLVRSNRPDLSFIKPELYTWIFVGCDAGSILLQAAGGDIAGAAKTSNKALLDTGNNIIIARHCILGSHHGLLLSFPRYVTVLVRCIYRLPEMSGGWGNPRMRDEKEFLILDGL</sequence>
<comment type="subcellular location">
    <subcellularLocation>
        <location evidence="1">Membrane</location>
        <topology evidence="1">Multi-pass membrane protein</topology>
    </subcellularLocation>
</comment>
<evidence type="ECO:0000313" key="6">
    <source>
        <dbReference type="EMBL" id="KAH7109934.1"/>
    </source>
</evidence>
<evidence type="ECO:0000313" key="7">
    <source>
        <dbReference type="Proteomes" id="UP000738349"/>
    </source>
</evidence>
<evidence type="ECO:0000256" key="5">
    <source>
        <dbReference type="SAM" id="Phobius"/>
    </source>
</evidence>
<keyword evidence="3 5" id="KW-1133">Transmembrane helix</keyword>
<keyword evidence="2 5" id="KW-0812">Transmembrane</keyword>
<evidence type="ECO:0000256" key="4">
    <source>
        <dbReference type="ARBA" id="ARBA00023136"/>
    </source>
</evidence>
<feature type="transmembrane region" description="Helical" evidence="5">
    <location>
        <begin position="26"/>
        <end position="49"/>
    </location>
</feature>
<dbReference type="AlphaFoldDB" id="A0A9P9D002"/>
<proteinExistence type="predicted"/>
<reference evidence="6" key="1">
    <citation type="journal article" date="2021" name="Nat. Commun.">
        <title>Genetic determinants of endophytism in the Arabidopsis root mycobiome.</title>
        <authorList>
            <person name="Mesny F."/>
            <person name="Miyauchi S."/>
            <person name="Thiergart T."/>
            <person name="Pickel B."/>
            <person name="Atanasova L."/>
            <person name="Karlsson M."/>
            <person name="Huettel B."/>
            <person name="Barry K.W."/>
            <person name="Haridas S."/>
            <person name="Chen C."/>
            <person name="Bauer D."/>
            <person name="Andreopoulos W."/>
            <person name="Pangilinan J."/>
            <person name="LaButti K."/>
            <person name="Riley R."/>
            <person name="Lipzen A."/>
            <person name="Clum A."/>
            <person name="Drula E."/>
            <person name="Henrissat B."/>
            <person name="Kohler A."/>
            <person name="Grigoriev I.V."/>
            <person name="Martin F.M."/>
            <person name="Hacquard S."/>
        </authorList>
    </citation>
    <scope>NUCLEOTIDE SEQUENCE</scope>
    <source>
        <strain evidence="6">MPI-CAGE-AT-0147</strain>
    </source>
</reference>
<feature type="transmembrane region" description="Helical" evidence="5">
    <location>
        <begin position="89"/>
        <end position="110"/>
    </location>
</feature>
<dbReference type="Proteomes" id="UP000738349">
    <property type="component" value="Unassembled WGS sequence"/>
</dbReference>
<dbReference type="OrthoDB" id="4521223at2759"/>
<gene>
    <name evidence="6" type="ORF">EDB81DRAFT_849257</name>
</gene>
<accession>A0A9P9D002</accession>
<feature type="transmembrane region" description="Helical" evidence="5">
    <location>
        <begin position="56"/>
        <end position="77"/>
    </location>
</feature>
<keyword evidence="7" id="KW-1185">Reference proteome</keyword>
<dbReference type="Pfam" id="PF04479">
    <property type="entry name" value="RTA1"/>
    <property type="match status" value="2"/>
</dbReference>
<evidence type="ECO:0000256" key="3">
    <source>
        <dbReference type="ARBA" id="ARBA00022989"/>
    </source>
</evidence>